<dbReference type="GO" id="GO:0005886">
    <property type="term" value="C:plasma membrane"/>
    <property type="evidence" value="ECO:0007669"/>
    <property type="project" value="TreeGrafter"/>
</dbReference>
<feature type="transmembrane region" description="Helical" evidence="7">
    <location>
        <begin position="133"/>
        <end position="153"/>
    </location>
</feature>
<evidence type="ECO:0000256" key="3">
    <source>
        <dbReference type="ARBA" id="ARBA00022692"/>
    </source>
</evidence>
<feature type="transmembrane region" description="Helical" evidence="7">
    <location>
        <begin position="37"/>
        <end position="58"/>
    </location>
</feature>
<evidence type="ECO:0000256" key="4">
    <source>
        <dbReference type="ARBA" id="ARBA00022967"/>
    </source>
</evidence>
<feature type="transmembrane region" description="Helical" evidence="7">
    <location>
        <begin position="165"/>
        <end position="186"/>
    </location>
</feature>
<gene>
    <name evidence="8" type="ORF">A2Y64_04155</name>
</gene>
<keyword evidence="8" id="KW-0830">Ubiquinone</keyword>
<evidence type="ECO:0000256" key="2">
    <source>
        <dbReference type="ARBA" id="ARBA00022448"/>
    </source>
</evidence>
<dbReference type="Pfam" id="PF02508">
    <property type="entry name" value="Rnf-Nqr"/>
    <property type="match status" value="1"/>
</dbReference>
<keyword evidence="5 7" id="KW-1133">Transmembrane helix</keyword>
<accession>A0A1F5FHF3</accession>
<comment type="caution">
    <text evidence="8">The sequence shown here is derived from an EMBL/GenBank/DDBJ whole genome shotgun (WGS) entry which is preliminary data.</text>
</comment>
<comment type="subcellular location">
    <subcellularLocation>
        <location evidence="1">Endomembrane system</location>
        <topology evidence="1">Multi-pass membrane protein</topology>
    </subcellularLocation>
</comment>
<dbReference type="Proteomes" id="UP000177187">
    <property type="component" value="Unassembled WGS sequence"/>
</dbReference>
<dbReference type="PANTHER" id="PTHR30335:SF1">
    <property type="entry name" value="NA(+)-TRANSLOCATING NADH-QUINONE REDUCTASE SUBUNIT E"/>
    <property type="match status" value="1"/>
</dbReference>
<keyword evidence="6 7" id="KW-0472">Membrane</keyword>
<dbReference type="GO" id="GO:0012505">
    <property type="term" value="C:endomembrane system"/>
    <property type="evidence" value="ECO:0007669"/>
    <property type="project" value="UniProtKB-SubCell"/>
</dbReference>
<keyword evidence="2" id="KW-0813">Transport</keyword>
<evidence type="ECO:0000256" key="7">
    <source>
        <dbReference type="SAM" id="Phobius"/>
    </source>
</evidence>
<feature type="transmembrane region" description="Helical" evidence="7">
    <location>
        <begin position="6"/>
        <end position="30"/>
    </location>
</feature>
<dbReference type="PIRSF" id="PIRSF006102">
    <property type="entry name" value="NQR_DE"/>
    <property type="match status" value="1"/>
</dbReference>
<keyword evidence="4" id="KW-1278">Translocase</keyword>
<feature type="transmembrane region" description="Helical" evidence="7">
    <location>
        <begin position="98"/>
        <end position="121"/>
    </location>
</feature>
<dbReference type="AlphaFoldDB" id="A0A1F5FHF3"/>
<organism evidence="8 9">
    <name type="scientific">Candidatus Coatesbacteria bacterium RBG_13_66_14</name>
    <dbReference type="NCBI Taxonomy" id="1817816"/>
    <lineage>
        <taxon>Bacteria</taxon>
        <taxon>Candidatus Coatesiibacteriota</taxon>
    </lineage>
</organism>
<dbReference type="InterPro" id="IPR003667">
    <property type="entry name" value="NqrDE/RnfAE"/>
</dbReference>
<name>A0A1F5FHF3_9BACT</name>
<dbReference type="STRING" id="1817816.A2Y64_04155"/>
<evidence type="ECO:0000313" key="8">
    <source>
        <dbReference type="EMBL" id="OGD79002.1"/>
    </source>
</evidence>
<evidence type="ECO:0000256" key="1">
    <source>
        <dbReference type="ARBA" id="ARBA00004127"/>
    </source>
</evidence>
<evidence type="ECO:0000256" key="6">
    <source>
        <dbReference type="ARBA" id="ARBA00023136"/>
    </source>
</evidence>
<reference evidence="8 9" key="1">
    <citation type="journal article" date="2016" name="Nat. Commun.">
        <title>Thousands of microbial genomes shed light on interconnected biogeochemical processes in an aquifer system.</title>
        <authorList>
            <person name="Anantharaman K."/>
            <person name="Brown C.T."/>
            <person name="Hug L.A."/>
            <person name="Sharon I."/>
            <person name="Castelle C.J."/>
            <person name="Probst A.J."/>
            <person name="Thomas B.C."/>
            <person name="Singh A."/>
            <person name="Wilkins M.J."/>
            <person name="Karaoz U."/>
            <person name="Brodie E.L."/>
            <person name="Williams K.H."/>
            <person name="Hubbard S.S."/>
            <person name="Banfield J.F."/>
        </authorList>
    </citation>
    <scope>NUCLEOTIDE SEQUENCE [LARGE SCALE GENOMIC DNA]</scope>
</reference>
<keyword evidence="3 7" id="KW-0812">Transmembrane</keyword>
<dbReference type="EMBL" id="MFAF01000017">
    <property type="protein sequence ID" value="OGD79002.1"/>
    <property type="molecule type" value="Genomic_DNA"/>
</dbReference>
<evidence type="ECO:0000256" key="5">
    <source>
        <dbReference type="ARBA" id="ARBA00022989"/>
    </source>
</evidence>
<dbReference type="PANTHER" id="PTHR30335">
    <property type="entry name" value="INTEGRAL MEMBRANE PROTEIN OF SOXR-REDUCING COMPLEX"/>
    <property type="match status" value="1"/>
</dbReference>
<feature type="transmembrane region" description="Helical" evidence="7">
    <location>
        <begin position="70"/>
        <end position="91"/>
    </location>
</feature>
<proteinExistence type="predicted"/>
<sequence length="190" mass="20214">MQALVVLFAATFTNNIALTNFLGMCPFIAVSRDVKTAFGMGLAVTLVMTLTVAANWAIQRYLLEPYGVEHLQFIIFIVVIAAITQVLELAIERFSPDLYASFGVFLALIAVNCAILGVSLFMVLRGYGFLETVGYGIGSGLGWMLAIVALAGIREKIEKSDIPAGLKGPGITMISAGIMAMAFIGLTGLI</sequence>
<protein>
    <submittedName>
        <fullName evidence="8">NADH:ubiquinone reductase (Na(+)-transporting) subunit E</fullName>
    </submittedName>
</protein>
<dbReference type="InterPro" id="IPR050133">
    <property type="entry name" value="NqrDE/RnfAE_oxidrdctase"/>
</dbReference>
<evidence type="ECO:0000313" key="9">
    <source>
        <dbReference type="Proteomes" id="UP000177187"/>
    </source>
</evidence>